<evidence type="ECO:0000256" key="8">
    <source>
        <dbReference type="RuleBase" id="RU003903"/>
    </source>
</evidence>
<dbReference type="UniPathway" id="UPA00098">
    <property type="reaction ID" value="UER00361"/>
</dbReference>
<feature type="domain" description="Pyrroline-5-carboxylate reductase dimerisation" evidence="10">
    <location>
        <begin position="164"/>
        <end position="268"/>
    </location>
</feature>
<comment type="catalytic activity">
    <reaction evidence="5">
        <text>L-proline + NAD(+) = (S)-1-pyrroline-5-carboxylate + NADH + 2 H(+)</text>
        <dbReference type="Rhea" id="RHEA:14105"/>
        <dbReference type="ChEBI" id="CHEBI:15378"/>
        <dbReference type="ChEBI" id="CHEBI:17388"/>
        <dbReference type="ChEBI" id="CHEBI:57540"/>
        <dbReference type="ChEBI" id="CHEBI:57945"/>
        <dbReference type="ChEBI" id="CHEBI:60039"/>
        <dbReference type="EC" id="1.5.1.2"/>
    </reaction>
</comment>
<dbReference type="NCBIfam" id="TIGR00112">
    <property type="entry name" value="proC"/>
    <property type="match status" value="1"/>
</dbReference>
<comment type="caution">
    <text evidence="11">The sequence shown here is derived from an EMBL/GenBank/DDBJ whole genome shotgun (WGS) entry which is preliminary data.</text>
</comment>
<dbReference type="STRING" id="1803587.GCA_001593825_01667"/>
<dbReference type="Pfam" id="PF03807">
    <property type="entry name" value="F420_oxidored"/>
    <property type="match status" value="1"/>
</dbReference>
<keyword evidence="5 8" id="KW-0028">Amino-acid biosynthesis</keyword>
<evidence type="ECO:0000259" key="9">
    <source>
        <dbReference type="Pfam" id="PF03807"/>
    </source>
</evidence>
<dbReference type="Gene3D" id="1.10.3730.10">
    <property type="entry name" value="ProC C-terminal domain-like"/>
    <property type="match status" value="1"/>
</dbReference>
<dbReference type="InterPro" id="IPR028939">
    <property type="entry name" value="P5C_Rdtase_cat_N"/>
</dbReference>
<name>A0A1B7VV34_APHFL</name>
<evidence type="ECO:0000256" key="6">
    <source>
        <dbReference type="NCBIfam" id="TIGR00112"/>
    </source>
</evidence>
<dbReference type="PATRIC" id="fig|1710894.3.peg.614"/>
<dbReference type="InterPro" id="IPR000304">
    <property type="entry name" value="Pyrroline-COOH_reductase"/>
</dbReference>
<evidence type="ECO:0000256" key="2">
    <source>
        <dbReference type="ARBA" id="ARBA00022857"/>
    </source>
</evidence>
<comment type="pathway">
    <text evidence="5 8">Amino-acid biosynthesis; L-proline biosynthesis; L-proline from L-glutamate 5-semialdehyde: step 1/1.</text>
</comment>
<keyword evidence="3 5" id="KW-0560">Oxidoreductase</keyword>
<dbReference type="SUPFAM" id="SSF48179">
    <property type="entry name" value="6-phosphogluconate dehydrogenase C-terminal domain-like"/>
    <property type="match status" value="1"/>
</dbReference>
<dbReference type="PROSITE" id="PS00521">
    <property type="entry name" value="P5CR"/>
    <property type="match status" value="1"/>
</dbReference>
<comment type="subcellular location">
    <subcellularLocation>
        <location evidence="5">Cytoplasm</location>
    </subcellularLocation>
</comment>
<dbReference type="SUPFAM" id="SSF51735">
    <property type="entry name" value="NAD(P)-binding Rossmann-fold domains"/>
    <property type="match status" value="1"/>
</dbReference>
<dbReference type="Proteomes" id="UP000092382">
    <property type="component" value="Unassembled WGS sequence"/>
</dbReference>
<dbReference type="Gene3D" id="3.40.50.720">
    <property type="entry name" value="NAD(P)-binding Rossmann-like Domain"/>
    <property type="match status" value="1"/>
</dbReference>
<comment type="function">
    <text evidence="4 5">Catalyzes the reduction of 1-pyrroline-5-carboxylate (PCA) to L-proline.</text>
</comment>
<protein>
    <recommendedName>
        <fullName evidence="5 6">Pyrroline-5-carboxylate reductase</fullName>
        <shortName evidence="5">P5C reductase</shortName>
        <shortName evidence="5">P5CR</shortName>
        <ecNumber evidence="5 6">1.5.1.2</ecNumber>
    </recommendedName>
    <alternativeName>
        <fullName evidence="5">PCA reductase</fullName>
    </alternativeName>
</protein>
<reference evidence="11 12" key="1">
    <citation type="submission" date="2015-09" db="EMBL/GenBank/DDBJ databases">
        <title>Whole genome shotgun sequence assembly of Aphanizomenon flos-aquae UKL13.</title>
        <authorList>
            <person name="Driscoll C."/>
        </authorList>
    </citation>
    <scope>NUCLEOTIDE SEQUENCE [LARGE SCALE GENOMIC DNA]</scope>
    <source>
        <strain evidence="11">MDT13</strain>
    </source>
</reference>
<proteinExistence type="inferred from homology"/>
<accession>A0A1B7VV34</accession>
<feature type="binding site" evidence="7">
    <location>
        <position position="57"/>
    </location>
    <ligand>
        <name>NADPH</name>
        <dbReference type="ChEBI" id="CHEBI:57783"/>
    </ligand>
</feature>
<dbReference type="InterPro" id="IPR036291">
    <property type="entry name" value="NAD(P)-bd_dom_sf"/>
</dbReference>
<comment type="similarity">
    <text evidence="1 5 8">Belongs to the pyrroline-5-carboxylate reductase family.</text>
</comment>
<feature type="binding site" evidence="7">
    <location>
        <begin position="71"/>
        <end position="74"/>
    </location>
    <ligand>
        <name>NADP(+)</name>
        <dbReference type="ChEBI" id="CHEBI:58349"/>
    </ligand>
</feature>
<evidence type="ECO:0000313" key="12">
    <source>
        <dbReference type="Proteomes" id="UP000092382"/>
    </source>
</evidence>
<evidence type="ECO:0000256" key="5">
    <source>
        <dbReference type="HAMAP-Rule" id="MF_01925"/>
    </source>
</evidence>
<dbReference type="Pfam" id="PF14748">
    <property type="entry name" value="P5CR_dimer"/>
    <property type="match status" value="1"/>
</dbReference>
<dbReference type="GO" id="GO:0055129">
    <property type="term" value="P:L-proline biosynthetic process"/>
    <property type="evidence" value="ECO:0007669"/>
    <property type="project" value="UniProtKB-UniRule"/>
</dbReference>
<evidence type="ECO:0000256" key="7">
    <source>
        <dbReference type="PIRSR" id="PIRSR000193-1"/>
    </source>
</evidence>
<feature type="domain" description="Pyrroline-5-carboxylate reductase catalytic N-terminal" evidence="9">
    <location>
        <begin position="4"/>
        <end position="102"/>
    </location>
</feature>
<sequence length="271" mass="28132">MNIKFGLIGGGVMGEALLSRLIISGTYQGSEIIVSETQAERRSHLEQKYSVAVTTDNSLVLSKAKTAVMLAIKPQIFATVAQELAAILPIEHSPLIISILAGITLKQLEASFPQIPIIRAMPNTPATIGAGITAISLGAYTNANHQQIAQQIFTAVGEVVEIPETLMDAVTGLSGSGPAYVALMIEALADGGVAVGLSRSIAQQLAVQTVLGTATLLQNTKIHPAELKDRVTSPGGTTIAGVSALEKAGFRSAIIEAVKASKERSQELGNG</sequence>
<evidence type="ECO:0000259" key="10">
    <source>
        <dbReference type="Pfam" id="PF14748"/>
    </source>
</evidence>
<dbReference type="InterPro" id="IPR053790">
    <property type="entry name" value="P5CR-like_CS"/>
</dbReference>
<organism evidence="11 12">
    <name type="scientific">Aphanizomenon flos-aquae LD13</name>
    <dbReference type="NCBI Taxonomy" id="1710894"/>
    <lineage>
        <taxon>Bacteria</taxon>
        <taxon>Bacillati</taxon>
        <taxon>Cyanobacteriota</taxon>
        <taxon>Cyanophyceae</taxon>
        <taxon>Nostocales</taxon>
        <taxon>Aphanizomenonaceae</taxon>
        <taxon>Aphanizomenon</taxon>
    </lineage>
</organism>
<dbReference type="InterPro" id="IPR029036">
    <property type="entry name" value="P5CR_dimer"/>
</dbReference>
<dbReference type="GO" id="GO:0005737">
    <property type="term" value="C:cytoplasm"/>
    <property type="evidence" value="ECO:0007669"/>
    <property type="project" value="UniProtKB-SubCell"/>
</dbReference>
<gene>
    <name evidence="5" type="primary">proC</name>
    <name evidence="11" type="ORF">AN481_13500</name>
</gene>
<feature type="binding site" evidence="7">
    <location>
        <begin position="8"/>
        <end position="13"/>
    </location>
    <ligand>
        <name>NADP(+)</name>
        <dbReference type="ChEBI" id="CHEBI:58349"/>
    </ligand>
</feature>
<dbReference type="InterPro" id="IPR008927">
    <property type="entry name" value="6-PGluconate_DH-like_C_sf"/>
</dbReference>
<dbReference type="FunFam" id="1.10.3730.10:FF:000001">
    <property type="entry name" value="Pyrroline-5-carboxylate reductase"/>
    <property type="match status" value="1"/>
</dbReference>
<dbReference type="HAMAP" id="MF_01925">
    <property type="entry name" value="P5C_reductase"/>
    <property type="match status" value="1"/>
</dbReference>
<evidence type="ECO:0000313" key="11">
    <source>
        <dbReference type="EMBL" id="OBQ24808.1"/>
    </source>
</evidence>
<dbReference type="EMBL" id="LJOY01000045">
    <property type="protein sequence ID" value="OBQ24808.1"/>
    <property type="molecule type" value="Genomic_DNA"/>
</dbReference>
<dbReference type="EC" id="1.5.1.2" evidence="5 6"/>
<dbReference type="PANTHER" id="PTHR11645:SF0">
    <property type="entry name" value="PYRROLINE-5-CARBOXYLATE REDUCTASE 3"/>
    <property type="match status" value="1"/>
</dbReference>
<dbReference type="PIRSF" id="PIRSF000193">
    <property type="entry name" value="Pyrrol-5-carb_rd"/>
    <property type="match status" value="1"/>
</dbReference>
<evidence type="ECO:0000256" key="3">
    <source>
        <dbReference type="ARBA" id="ARBA00023002"/>
    </source>
</evidence>
<comment type="catalytic activity">
    <reaction evidence="5 8">
        <text>L-proline + NADP(+) = (S)-1-pyrroline-5-carboxylate + NADPH + 2 H(+)</text>
        <dbReference type="Rhea" id="RHEA:14109"/>
        <dbReference type="ChEBI" id="CHEBI:15378"/>
        <dbReference type="ChEBI" id="CHEBI:17388"/>
        <dbReference type="ChEBI" id="CHEBI:57783"/>
        <dbReference type="ChEBI" id="CHEBI:58349"/>
        <dbReference type="ChEBI" id="CHEBI:60039"/>
        <dbReference type="EC" id="1.5.1.2"/>
    </reaction>
</comment>
<dbReference type="AlphaFoldDB" id="A0A1B7VV34"/>
<evidence type="ECO:0000256" key="4">
    <source>
        <dbReference type="ARBA" id="ARBA00058118"/>
    </source>
</evidence>
<dbReference type="PANTHER" id="PTHR11645">
    <property type="entry name" value="PYRROLINE-5-CARBOXYLATE REDUCTASE"/>
    <property type="match status" value="1"/>
</dbReference>
<evidence type="ECO:0000256" key="1">
    <source>
        <dbReference type="ARBA" id="ARBA00005525"/>
    </source>
</evidence>
<keyword evidence="2 5" id="KW-0521">NADP</keyword>
<keyword evidence="5 8" id="KW-0641">Proline biosynthesis</keyword>
<keyword evidence="5" id="KW-0963">Cytoplasm</keyword>
<dbReference type="GO" id="GO:0004735">
    <property type="term" value="F:pyrroline-5-carboxylate reductase activity"/>
    <property type="evidence" value="ECO:0007669"/>
    <property type="project" value="UniProtKB-UniRule"/>
</dbReference>